<comment type="caution">
    <text evidence="5">The sequence shown here is derived from an EMBL/GenBank/DDBJ whole genome shotgun (WGS) entry which is preliminary data.</text>
</comment>
<dbReference type="SUPFAM" id="SSF55729">
    <property type="entry name" value="Acyl-CoA N-acyltransferases (Nat)"/>
    <property type="match status" value="1"/>
</dbReference>
<dbReference type="EMBL" id="BNCH01000004">
    <property type="protein sequence ID" value="GHE99076.1"/>
    <property type="molecule type" value="Genomic_DNA"/>
</dbReference>
<evidence type="ECO:0000259" key="4">
    <source>
        <dbReference type="PROSITE" id="PS51186"/>
    </source>
</evidence>
<comment type="subcellular location">
    <subcellularLocation>
        <location evidence="3">Cytoplasm</location>
    </subcellularLocation>
</comment>
<organism evidence="5 6">
    <name type="scientific">Aliiroseovarius zhejiangensis</name>
    <dbReference type="NCBI Taxonomy" id="1632025"/>
    <lineage>
        <taxon>Bacteria</taxon>
        <taxon>Pseudomonadati</taxon>
        <taxon>Pseudomonadota</taxon>
        <taxon>Alphaproteobacteria</taxon>
        <taxon>Rhodobacterales</taxon>
        <taxon>Paracoccaceae</taxon>
        <taxon>Aliiroseovarius</taxon>
    </lineage>
</organism>
<dbReference type="NCBIfam" id="TIGR01575">
    <property type="entry name" value="rimI"/>
    <property type="match status" value="1"/>
</dbReference>
<keyword evidence="3" id="KW-0963">Cytoplasm</keyword>
<dbReference type="Pfam" id="PF00583">
    <property type="entry name" value="Acetyltransf_1"/>
    <property type="match status" value="1"/>
</dbReference>
<name>A0ABQ3J2W0_9RHOB</name>
<reference evidence="6" key="1">
    <citation type="journal article" date="2019" name="Int. J. Syst. Evol. Microbiol.">
        <title>The Global Catalogue of Microorganisms (GCM) 10K type strain sequencing project: providing services to taxonomists for standard genome sequencing and annotation.</title>
        <authorList>
            <consortium name="The Broad Institute Genomics Platform"/>
            <consortium name="The Broad Institute Genome Sequencing Center for Infectious Disease"/>
            <person name="Wu L."/>
            <person name="Ma J."/>
        </authorList>
    </citation>
    <scope>NUCLEOTIDE SEQUENCE [LARGE SCALE GENOMIC DNA]</scope>
    <source>
        <strain evidence="6">KCTC 42443</strain>
    </source>
</reference>
<evidence type="ECO:0000256" key="1">
    <source>
        <dbReference type="ARBA" id="ARBA00022679"/>
    </source>
</evidence>
<keyword evidence="6" id="KW-1185">Reference proteome</keyword>
<evidence type="ECO:0000256" key="2">
    <source>
        <dbReference type="ARBA" id="ARBA00023315"/>
    </source>
</evidence>
<comment type="catalytic activity">
    <reaction evidence="3">
        <text>N-terminal L-alanyl-[ribosomal protein bS18] + acetyl-CoA = N-terminal N(alpha)-acetyl-L-alanyl-[ribosomal protein bS18] + CoA + H(+)</text>
        <dbReference type="Rhea" id="RHEA:43756"/>
        <dbReference type="Rhea" id="RHEA-COMP:10676"/>
        <dbReference type="Rhea" id="RHEA-COMP:10677"/>
        <dbReference type="ChEBI" id="CHEBI:15378"/>
        <dbReference type="ChEBI" id="CHEBI:57287"/>
        <dbReference type="ChEBI" id="CHEBI:57288"/>
        <dbReference type="ChEBI" id="CHEBI:64718"/>
        <dbReference type="ChEBI" id="CHEBI:83683"/>
        <dbReference type="EC" id="2.3.1.266"/>
    </reaction>
</comment>
<comment type="similarity">
    <text evidence="3">Belongs to the acetyltransferase family. RimI subfamily.</text>
</comment>
<dbReference type="PROSITE" id="PS51186">
    <property type="entry name" value="GNAT"/>
    <property type="match status" value="1"/>
</dbReference>
<dbReference type="InterPro" id="IPR016181">
    <property type="entry name" value="Acyl_CoA_acyltransferase"/>
</dbReference>
<dbReference type="PANTHER" id="PTHR43877">
    <property type="entry name" value="AMINOALKYLPHOSPHONATE N-ACETYLTRANSFERASE-RELATED-RELATED"/>
    <property type="match status" value="1"/>
</dbReference>
<dbReference type="Proteomes" id="UP000609802">
    <property type="component" value="Unassembled WGS sequence"/>
</dbReference>
<keyword evidence="1" id="KW-0808">Transferase</keyword>
<dbReference type="RefSeq" id="WP_191286361.1">
    <property type="nucleotide sequence ID" value="NZ_BNCH01000004.1"/>
</dbReference>
<dbReference type="EC" id="2.3.1.266" evidence="3"/>
<comment type="function">
    <text evidence="3">Acetylates the N-terminal alanine of ribosomal protein bS18.</text>
</comment>
<evidence type="ECO:0000313" key="6">
    <source>
        <dbReference type="Proteomes" id="UP000609802"/>
    </source>
</evidence>
<evidence type="ECO:0000256" key="3">
    <source>
        <dbReference type="RuleBase" id="RU363094"/>
    </source>
</evidence>
<evidence type="ECO:0000313" key="5">
    <source>
        <dbReference type="EMBL" id="GHE99076.1"/>
    </source>
</evidence>
<dbReference type="Gene3D" id="3.40.630.30">
    <property type="match status" value="1"/>
</dbReference>
<dbReference type="InterPro" id="IPR006464">
    <property type="entry name" value="AcTrfase_RimI/Ard1"/>
</dbReference>
<dbReference type="PANTHER" id="PTHR43877:SF2">
    <property type="entry name" value="AMINOALKYLPHOSPHONATE N-ACETYLTRANSFERASE-RELATED"/>
    <property type="match status" value="1"/>
</dbReference>
<feature type="domain" description="N-acetyltransferase" evidence="4">
    <location>
        <begin position="1"/>
        <end position="141"/>
    </location>
</feature>
<dbReference type="InterPro" id="IPR000182">
    <property type="entry name" value="GNAT_dom"/>
</dbReference>
<keyword evidence="2" id="KW-0012">Acyltransferase</keyword>
<gene>
    <name evidence="5" type="ORF">GCM10016455_19740</name>
</gene>
<dbReference type="CDD" id="cd04301">
    <property type="entry name" value="NAT_SF"/>
    <property type="match status" value="1"/>
</dbReference>
<sequence length="147" mass="15930">MCTQPTPLVLASLHAAAFADQRPWSAAEMQSLLSTPHVFVAGFDQGFVMGRTILDEAELLTIAVDPDHQGQGIGRQLLSAFEDQARARGAIRAFLEVAEDNTTARALYGSAGWAESGRRVGYYARQTGDSVDAILLEKQLPLREPSE</sequence>
<accession>A0ABQ3J2W0</accession>
<dbReference type="InterPro" id="IPR050832">
    <property type="entry name" value="Bact_Acetyltransf"/>
</dbReference>
<protein>
    <recommendedName>
        <fullName evidence="3">[Ribosomal protein bS18]-alanine N-acetyltransferase</fullName>
        <ecNumber evidence="3">2.3.1.266</ecNumber>
    </recommendedName>
</protein>
<proteinExistence type="inferred from homology"/>